<evidence type="ECO:0000313" key="3">
    <source>
        <dbReference type="EMBL" id="KRH13482.1"/>
    </source>
</evidence>
<dbReference type="InterPro" id="IPR027443">
    <property type="entry name" value="IPNS-like_sf"/>
</dbReference>
<keyword evidence="5" id="KW-1185">Reference proteome</keyword>
<protein>
    <recommendedName>
        <fullName evidence="2">Fe2OG dioxygenase domain-containing protein</fullName>
    </recommendedName>
</protein>
<dbReference type="OMA" id="ENWITIP"/>
<dbReference type="Gramene" id="KRH13482">
    <property type="protein sequence ID" value="KRH13482"/>
    <property type="gene ID" value="GLYMA_15G242600"/>
</dbReference>
<dbReference type="PROSITE" id="PS51471">
    <property type="entry name" value="FE2OG_OXY"/>
    <property type="match status" value="1"/>
</dbReference>
<dbReference type="EnsemblPlants" id="KRH13482">
    <property type="protein sequence ID" value="KRH13482"/>
    <property type="gene ID" value="GLYMA_15G242600"/>
</dbReference>
<dbReference type="InterPro" id="IPR050231">
    <property type="entry name" value="Iron_ascorbate_oxido_reductase"/>
</dbReference>
<dbReference type="STRING" id="3847.K7MDK8"/>
<organism evidence="4">
    <name type="scientific">Glycine max</name>
    <name type="common">Soybean</name>
    <name type="synonym">Glycine hispida</name>
    <dbReference type="NCBI Taxonomy" id="3847"/>
    <lineage>
        <taxon>Eukaryota</taxon>
        <taxon>Viridiplantae</taxon>
        <taxon>Streptophyta</taxon>
        <taxon>Embryophyta</taxon>
        <taxon>Tracheophyta</taxon>
        <taxon>Spermatophyta</taxon>
        <taxon>Magnoliopsida</taxon>
        <taxon>eudicotyledons</taxon>
        <taxon>Gunneridae</taxon>
        <taxon>Pentapetalae</taxon>
        <taxon>rosids</taxon>
        <taxon>fabids</taxon>
        <taxon>Fabales</taxon>
        <taxon>Fabaceae</taxon>
        <taxon>Papilionoideae</taxon>
        <taxon>50 kb inversion clade</taxon>
        <taxon>NPAAA clade</taxon>
        <taxon>indigoferoid/millettioid clade</taxon>
        <taxon>Phaseoleae</taxon>
        <taxon>Glycine</taxon>
        <taxon>Glycine subgen. Soja</taxon>
    </lineage>
</organism>
<evidence type="ECO:0000259" key="2">
    <source>
        <dbReference type="PROSITE" id="PS51471"/>
    </source>
</evidence>
<dbReference type="GO" id="GO:0009416">
    <property type="term" value="P:response to light stimulus"/>
    <property type="evidence" value="ECO:0000318"/>
    <property type="project" value="GO_Central"/>
</dbReference>
<sequence length="183" mass="19938">MDVRQGLCVCVCLSLGFVCVCTEGGEGVCRVCGNDSSSVTAYTEGVRELACEILELMAEGLGVPDTWFFSRLIREVDSDSVLRFNHYPPIILNKDCFKDNHNHTKVIGFGEHSDPQILTILRSNDVAGLQISLQDGVWNPVAPDPLAFCVNVGDLLQGREGGGLGMRLLGFRLGLITPHTHIH</sequence>
<proteinExistence type="predicted"/>
<accession>K7MDK8</accession>
<dbReference type="Proteomes" id="UP000008827">
    <property type="component" value="Chromosome 15"/>
</dbReference>
<evidence type="ECO:0000256" key="1">
    <source>
        <dbReference type="SAM" id="SignalP"/>
    </source>
</evidence>
<gene>
    <name evidence="3" type="ORF">GLYMA_15G242600</name>
</gene>
<evidence type="ECO:0000313" key="5">
    <source>
        <dbReference type="Proteomes" id="UP000008827"/>
    </source>
</evidence>
<dbReference type="InterPro" id="IPR044861">
    <property type="entry name" value="IPNS-like_FE2OG_OXY"/>
</dbReference>
<dbReference type="SUPFAM" id="SSF51197">
    <property type="entry name" value="Clavaminate synthase-like"/>
    <property type="match status" value="1"/>
</dbReference>
<dbReference type="eggNOG" id="KOG0143">
    <property type="taxonomic scope" value="Eukaryota"/>
</dbReference>
<dbReference type="PaxDb" id="3847-GLYMA15G39005.1"/>
<feature type="chain" id="PRO_5014581713" description="Fe2OG dioxygenase domain-containing protein" evidence="1">
    <location>
        <begin position="25"/>
        <end position="183"/>
    </location>
</feature>
<dbReference type="Gene3D" id="2.60.120.330">
    <property type="entry name" value="B-lactam Antibiotic, Isopenicillin N Synthase, Chain"/>
    <property type="match status" value="1"/>
</dbReference>
<dbReference type="GO" id="GO:0045487">
    <property type="term" value="P:gibberellin catabolic process"/>
    <property type="evidence" value="ECO:0000318"/>
    <property type="project" value="GO_Central"/>
</dbReference>
<reference evidence="3 4" key="1">
    <citation type="journal article" date="2010" name="Nature">
        <title>Genome sequence of the palaeopolyploid soybean.</title>
        <authorList>
            <person name="Schmutz J."/>
            <person name="Cannon S.B."/>
            <person name="Schlueter J."/>
            <person name="Ma J."/>
            <person name="Mitros T."/>
            <person name="Nelson W."/>
            <person name="Hyten D.L."/>
            <person name="Song Q."/>
            <person name="Thelen J.J."/>
            <person name="Cheng J."/>
            <person name="Xu D."/>
            <person name="Hellsten U."/>
            <person name="May G.D."/>
            <person name="Yu Y."/>
            <person name="Sakurai T."/>
            <person name="Umezawa T."/>
            <person name="Bhattacharyya M.K."/>
            <person name="Sandhu D."/>
            <person name="Valliyodan B."/>
            <person name="Lindquist E."/>
            <person name="Peto M."/>
            <person name="Grant D."/>
            <person name="Shu S."/>
            <person name="Goodstein D."/>
            <person name="Barry K."/>
            <person name="Futrell-Griggs M."/>
            <person name="Abernathy B."/>
            <person name="Du J."/>
            <person name="Tian Z."/>
            <person name="Zhu L."/>
            <person name="Gill N."/>
            <person name="Joshi T."/>
            <person name="Libault M."/>
            <person name="Sethuraman A."/>
            <person name="Zhang X.-C."/>
            <person name="Shinozaki K."/>
            <person name="Nguyen H.T."/>
            <person name="Wing R.A."/>
            <person name="Cregan P."/>
            <person name="Specht J."/>
            <person name="Grimwood J."/>
            <person name="Rokhsar D."/>
            <person name="Stacey G."/>
            <person name="Shoemaker R.C."/>
            <person name="Jackson S.A."/>
        </authorList>
    </citation>
    <scope>NUCLEOTIDE SEQUENCE [LARGE SCALE GENOMIC DNA]</scope>
    <source>
        <strain evidence="4">cv. Williams 82</strain>
        <tissue evidence="3">Callus</tissue>
    </source>
</reference>
<dbReference type="PANTHER" id="PTHR47990">
    <property type="entry name" value="2-OXOGLUTARATE (2OG) AND FE(II)-DEPENDENT OXYGENASE SUPERFAMILY PROTEIN-RELATED"/>
    <property type="match status" value="1"/>
</dbReference>
<feature type="signal peptide" evidence="1">
    <location>
        <begin position="1"/>
        <end position="24"/>
    </location>
</feature>
<dbReference type="GO" id="GO:0045543">
    <property type="term" value="F:gibberellin 2-beta-dioxygenase activity"/>
    <property type="evidence" value="ECO:0000318"/>
    <property type="project" value="GO_Central"/>
</dbReference>
<name>K7MDK8_SOYBN</name>
<reference evidence="3" key="3">
    <citation type="submission" date="2018-07" db="EMBL/GenBank/DDBJ databases">
        <title>WGS assembly of Glycine max.</title>
        <authorList>
            <person name="Schmutz J."/>
            <person name="Cannon S."/>
            <person name="Schlueter J."/>
            <person name="Ma J."/>
            <person name="Mitros T."/>
            <person name="Nelson W."/>
            <person name="Hyten D."/>
            <person name="Song Q."/>
            <person name="Thelen J."/>
            <person name="Cheng J."/>
            <person name="Xu D."/>
            <person name="Hellsten U."/>
            <person name="May G."/>
            <person name="Yu Y."/>
            <person name="Sakurai T."/>
            <person name="Umezawa T."/>
            <person name="Bhattacharyya M."/>
            <person name="Sandhu D."/>
            <person name="Valliyodan B."/>
            <person name="Lindquist E."/>
            <person name="Peto M."/>
            <person name="Grant D."/>
            <person name="Shu S."/>
            <person name="Goodstein D."/>
            <person name="Barry K."/>
            <person name="Futrell-Griggs M."/>
            <person name="Abernathy B."/>
            <person name="Du J."/>
            <person name="Tian Z."/>
            <person name="Zhu L."/>
            <person name="Gill N."/>
            <person name="Joshi T."/>
            <person name="Libault M."/>
            <person name="Sethuraman A."/>
            <person name="Zhang X."/>
            <person name="Shinozaki K."/>
            <person name="Nguyen H."/>
            <person name="Wing R."/>
            <person name="Cregan P."/>
            <person name="Specht J."/>
            <person name="Grimwood J."/>
            <person name="Rokhsar D."/>
            <person name="Stacey G."/>
            <person name="Shoemaker R."/>
            <person name="Jackson S."/>
        </authorList>
    </citation>
    <scope>NUCLEOTIDE SEQUENCE</scope>
    <source>
        <tissue evidence="3">Callus</tissue>
    </source>
</reference>
<reference evidence="4" key="2">
    <citation type="submission" date="2018-02" db="UniProtKB">
        <authorList>
            <consortium name="EnsemblPlants"/>
        </authorList>
    </citation>
    <scope>IDENTIFICATION</scope>
    <source>
        <strain evidence="4">Williams 82</strain>
    </source>
</reference>
<feature type="domain" description="Fe2OG dioxygenase" evidence="2">
    <location>
        <begin position="77"/>
        <end position="183"/>
    </location>
</feature>
<dbReference type="InterPro" id="IPR005123">
    <property type="entry name" value="Oxoglu/Fe-dep_dioxygenase_dom"/>
</dbReference>
<dbReference type="InParanoid" id="K7MDK8"/>
<evidence type="ECO:0000313" key="4">
    <source>
        <dbReference type="EnsemblPlants" id="KRH13482"/>
    </source>
</evidence>
<dbReference type="HOGENOM" id="CLU_1498861_0_0_1"/>
<dbReference type="AlphaFoldDB" id="K7MDK8"/>
<dbReference type="SMR" id="K7MDK8"/>
<dbReference type="EMBL" id="CM000848">
    <property type="protein sequence ID" value="KRH13482.1"/>
    <property type="molecule type" value="Genomic_DNA"/>
</dbReference>
<keyword evidence="1" id="KW-0732">Signal</keyword>
<dbReference type="Pfam" id="PF03171">
    <property type="entry name" value="2OG-FeII_Oxy"/>
    <property type="match status" value="1"/>
</dbReference>